<dbReference type="RefSeq" id="WP_047848452.1">
    <property type="nucleotide sequence ID" value="NZ_AEJF01000125.1"/>
</dbReference>
<sequence length="118" mass="12262">MKVLLNTVHSLVWPAAFLSATLFAVDARSDEPCPQLVESRAGSVFNMSAFIKDNGSPEAALDTARAAVSKVNKGGGCGIFSNVAACEETLTLAAVAITALQACIASPIHRNSQNTARD</sequence>
<comment type="caution">
    <text evidence="2">The sequence shown here is derived from an EMBL/GenBank/DDBJ whole genome shotgun (WGS) entry which is preliminary data.</text>
</comment>
<protein>
    <recommendedName>
        <fullName evidence="4">DUF4189 domain-containing protein</fullName>
    </recommendedName>
</protein>
<dbReference type="EMBL" id="AEJF01000125">
    <property type="protein sequence ID" value="KLU24428.1"/>
    <property type="molecule type" value="Genomic_DNA"/>
</dbReference>
<evidence type="ECO:0000256" key="1">
    <source>
        <dbReference type="SAM" id="SignalP"/>
    </source>
</evidence>
<feature type="chain" id="PRO_5005251220" description="DUF4189 domain-containing protein" evidence="1">
    <location>
        <begin position="25"/>
        <end position="118"/>
    </location>
</feature>
<dbReference type="Proteomes" id="UP000035963">
    <property type="component" value="Unassembled WGS sequence"/>
</dbReference>
<keyword evidence="1" id="KW-0732">Signal</keyword>
<dbReference type="PATRIC" id="fig|908627.4.peg.4507"/>
<evidence type="ECO:0008006" key="4">
    <source>
        <dbReference type="Google" id="ProtNLM"/>
    </source>
</evidence>
<name>A0A0J1FWY6_9BURK</name>
<feature type="signal peptide" evidence="1">
    <location>
        <begin position="1"/>
        <end position="24"/>
    </location>
</feature>
<keyword evidence="3" id="KW-1185">Reference proteome</keyword>
<accession>A0A0J1FWY6</accession>
<evidence type="ECO:0000313" key="2">
    <source>
        <dbReference type="EMBL" id="KLU24428.1"/>
    </source>
</evidence>
<reference evidence="2 3" key="1">
    <citation type="journal article" date="2015" name="Genome Announc.">
        <title>Draft Genome Sequence of Burkholderia sp. Strain PML1(12), an Ectomycorrhizosphere-Inhabiting Bacterium with Effective Mineral-Weathering Ability.</title>
        <authorList>
            <person name="Uroz S."/>
            <person name="Oger P."/>
        </authorList>
    </citation>
    <scope>NUCLEOTIDE SEQUENCE [LARGE SCALE GENOMIC DNA]</scope>
    <source>
        <strain evidence="3">PML1(12)</strain>
    </source>
</reference>
<organism evidence="2 3">
    <name type="scientific">Caballeronia mineralivorans PML1(12)</name>
    <dbReference type="NCBI Taxonomy" id="908627"/>
    <lineage>
        <taxon>Bacteria</taxon>
        <taxon>Pseudomonadati</taxon>
        <taxon>Pseudomonadota</taxon>
        <taxon>Betaproteobacteria</taxon>
        <taxon>Burkholderiales</taxon>
        <taxon>Burkholderiaceae</taxon>
        <taxon>Caballeronia</taxon>
    </lineage>
</organism>
<proteinExistence type="predicted"/>
<evidence type="ECO:0000313" key="3">
    <source>
        <dbReference type="Proteomes" id="UP000035963"/>
    </source>
</evidence>
<dbReference type="AlphaFoldDB" id="A0A0J1FWY6"/>
<gene>
    <name evidence="2" type="ORF">EOS_20110</name>
</gene>